<gene>
    <name evidence="1" type="ORF">L1987_61027</name>
</gene>
<keyword evidence="2" id="KW-1185">Reference proteome</keyword>
<dbReference type="EMBL" id="CM042037">
    <property type="protein sequence ID" value="KAI3743320.1"/>
    <property type="molecule type" value="Genomic_DNA"/>
</dbReference>
<protein>
    <submittedName>
        <fullName evidence="1">Uncharacterized protein</fullName>
    </submittedName>
</protein>
<name>A0ACB9DA18_9ASTR</name>
<dbReference type="Proteomes" id="UP001056120">
    <property type="component" value="Linkage Group LG20"/>
</dbReference>
<reference evidence="2" key="1">
    <citation type="journal article" date="2022" name="Mol. Ecol. Resour.">
        <title>The genomes of chicory, endive, great burdock and yacon provide insights into Asteraceae palaeo-polyploidization history and plant inulin production.</title>
        <authorList>
            <person name="Fan W."/>
            <person name="Wang S."/>
            <person name="Wang H."/>
            <person name="Wang A."/>
            <person name="Jiang F."/>
            <person name="Liu H."/>
            <person name="Zhao H."/>
            <person name="Xu D."/>
            <person name="Zhang Y."/>
        </authorList>
    </citation>
    <scope>NUCLEOTIDE SEQUENCE [LARGE SCALE GENOMIC DNA]</scope>
    <source>
        <strain evidence="2">cv. Yunnan</strain>
    </source>
</reference>
<reference evidence="1 2" key="2">
    <citation type="journal article" date="2022" name="Mol. Ecol. Resour.">
        <title>The genomes of chicory, endive, great burdock and yacon provide insights into Asteraceae paleo-polyploidization history and plant inulin production.</title>
        <authorList>
            <person name="Fan W."/>
            <person name="Wang S."/>
            <person name="Wang H."/>
            <person name="Wang A."/>
            <person name="Jiang F."/>
            <person name="Liu H."/>
            <person name="Zhao H."/>
            <person name="Xu D."/>
            <person name="Zhang Y."/>
        </authorList>
    </citation>
    <scope>NUCLEOTIDE SEQUENCE [LARGE SCALE GENOMIC DNA]</scope>
    <source>
        <strain evidence="2">cv. Yunnan</strain>
        <tissue evidence="1">Leaves</tissue>
    </source>
</reference>
<evidence type="ECO:0000313" key="2">
    <source>
        <dbReference type="Proteomes" id="UP001056120"/>
    </source>
</evidence>
<sequence length="218" mass="25085">MFSDFKYAIFKSSNHGIIIRVAVGSFVNLLVIASAITYAIYKKRQAKKAKQNSPFAKLRRIQLSTTITIDEPVPWLKTIISFKVPDQRSDKVLLTTILIVVYNCSDQVISTWYEKQAKSREAAAKYARETAQQRQVKNFKRCLETVRITVLQETLSWTFSRTKTKSSAGPMNSHVNKKEKHWIDDNLENDKSLNLENGDKNMNTKHARKASKEFHTRS</sequence>
<organism evidence="1 2">
    <name type="scientific">Smallanthus sonchifolius</name>
    <dbReference type="NCBI Taxonomy" id="185202"/>
    <lineage>
        <taxon>Eukaryota</taxon>
        <taxon>Viridiplantae</taxon>
        <taxon>Streptophyta</taxon>
        <taxon>Embryophyta</taxon>
        <taxon>Tracheophyta</taxon>
        <taxon>Spermatophyta</taxon>
        <taxon>Magnoliopsida</taxon>
        <taxon>eudicotyledons</taxon>
        <taxon>Gunneridae</taxon>
        <taxon>Pentapetalae</taxon>
        <taxon>asterids</taxon>
        <taxon>campanulids</taxon>
        <taxon>Asterales</taxon>
        <taxon>Asteraceae</taxon>
        <taxon>Asteroideae</taxon>
        <taxon>Heliantheae alliance</taxon>
        <taxon>Millerieae</taxon>
        <taxon>Smallanthus</taxon>
    </lineage>
</organism>
<evidence type="ECO:0000313" key="1">
    <source>
        <dbReference type="EMBL" id="KAI3743320.1"/>
    </source>
</evidence>
<proteinExistence type="predicted"/>
<accession>A0ACB9DA18</accession>
<comment type="caution">
    <text evidence="1">The sequence shown here is derived from an EMBL/GenBank/DDBJ whole genome shotgun (WGS) entry which is preliminary data.</text>
</comment>